<evidence type="ECO:0000313" key="13">
    <source>
        <dbReference type="EMBL" id="MBC3293899.1"/>
    </source>
</evidence>
<evidence type="ECO:0000256" key="7">
    <source>
        <dbReference type="ARBA" id="ARBA00022631"/>
    </source>
</evidence>
<comment type="catalytic activity">
    <reaction evidence="1 10">
        <text>5-hydroxyisourate + H2O = 5-hydroxy-2-oxo-4-ureido-2,5-dihydro-1H-imidazole-5-carboxylate + H(+)</text>
        <dbReference type="Rhea" id="RHEA:23736"/>
        <dbReference type="ChEBI" id="CHEBI:15377"/>
        <dbReference type="ChEBI" id="CHEBI:15378"/>
        <dbReference type="ChEBI" id="CHEBI:18072"/>
        <dbReference type="ChEBI" id="CHEBI:58639"/>
        <dbReference type="EC" id="3.5.2.17"/>
    </reaction>
</comment>
<feature type="binding site" evidence="9">
    <location>
        <position position="30"/>
    </location>
    <ligand>
        <name>substrate</name>
    </ligand>
</feature>
<gene>
    <name evidence="13" type="primary">uraH</name>
    <name evidence="13" type="ORF">HU722_20470</name>
</gene>
<dbReference type="GO" id="GO:0006144">
    <property type="term" value="P:purine nucleobase metabolic process"/>
    <property type="evidence" value="ECO:0007669"/>
    <property type="project" value="UniProtKB-KW"/>
</dbReference>
<dbReference type="InterPro" id="IPR014306">
    <property type="entry name" value="Hydroxyisourate_hydrolase"/>
</dbReference>
<dbReference type="AlphaFoldDB" id="A0A8I0CY33"/>
<feature type="domain" description="Transthyretin/hydroxyisourate hydrolase" evidence="12">
    <location>
        <begin position="22"/>
        <end position="135"/>
    </location>
</feature>
<feature type="chain" id="PRO_5034108535" description="5-hydroxyisourate hydrolase" evidence="11">
    <location>
        <begin position="22"/>
        <end position="136"/>
    </location>
</feature>
<feature type="binding site" evidence="9">
    <location>
        <position position="133"/>
    </location>
    <ligand>
        <name>substrate</name>
    </ligand>
</feature>
<evidence type="ECO:0000256" key="6">
    <source>
        <dbReference type="ARBA" id="ARBA00017539"/>
    </source>
</evidence>
<dbReference type="CDD" id="cd05822">
    <property type="entry name" value="TLP_HIUase"/>
    <property type="match status" value="1"/>
</dbReference>
<dbReference type="InterPro" id="IPR023416">
    <property type="entry name" value="Transthyretin/HIU_hydrolase_d"/>
</dbReference>
<dbReference type="SUPFAM" id="SSF49472">
    <property type="entry name" value="Transthyretin (synonym: prealbumin)"/>
    <property type="match status" value="1"/>
</dbReference>
<evidence type="ECO:0000256" key="5">
    <source>
        <dbReference type="ARBA" id="ARBA00012609"/>
    </source>
</evidence>
<evidence type="ECO:0000256" key="3">
    <source>
        <dbReference type="ARBA" id="ARBA00009850"/>
    </source>
</evidence>
<evidence type="ECO:0000256" key="2">
    <source>
        <dbReference type="ARBA" id="ARBA00002704"/>
    </source>
</evidence>
<dbReference type="Gene3D" id="2.60.40.180">
    <property type="entry name" value="Transthyretin/hydroxyisourate hydrolase domain"/>
    <property type="match status" value="1"/>
</dbReference>
<feature type="binding site" evidence="9">
    <location>
        <position position="68"/>
    </location>
    <ligand>
        <name>substrate</name>
    </ligand>
</feature>
<keyword evidence="11" id="KW-0732">Signal</keyword>
<comment type="subunit">
    <text evidence="4 10">Homotetramer.</text>
</comment>
<evidence type="ECO:0000256" key="11">
    <source>
        <dbReference type="SAM" id="SignalP"/>
    </source>
</evidence>
<dbReference type="GO" id="GO:0033971">
    <property type="term" value="F:hydroxyisourate hydrolase activity"/>
    <property type="evidence" value="ECO:0007669"/>
    <property type="project" value="UniProtKB-EC"/>
</dbReference>
<evidence type="ECO:0000256" key="8">
    <source>
        <dbReference type="ARBA" id="ARBA00022801"/>
    </source>
</evidence>
<comment type="caution">
    <text evidence="13">The sequence shown here is derived from an EMBL/GenBank/DDBJ whole genome shotgun (WGS) entry which is preliminary data.</text>
</comment>
<evidence type="ECO:0000259" key="12">
    <source>
        <dbReference type="SMART" id="SM00095"/>
    </source>
</evidence>
<dbReference type="PRINTS" id="PR00189">
    <property type="entry name" value="TRNSTHYRETIN"/>
</dbReference>
<feature type="signal peptide" evidence="11">
    <location>
        <begin position="1"/>
        <end position="21"/>
    </location>
</feature>
<dbReference type="InterPro" id="IPR036817">
    <property type="entry name" value="Transthyretin/HIU_hydrolase_sf"/>
</dbReference>
<sequence length="136" mass="15159">MNKLSGLIVLSSLAFIPAAFSAPVGTLSVHILNQQTGLPSPDVTVTLEKQQQNSWTTLASAKTDPDGRIKSLYPQEQDMQPGVYKVTFKTSEYFRSQKLESFFPEIPVQFTVTRTNEKLHIPLLLSQYGYSTYKGS</sequence>
<dbReference type="EMBL" id="JABWQF010000012">
    <property type="protein sequence ID" value="MBC3293899.1"/>
    <property type="molecule type" value="Genomic_DNA"/>
</dbReference>
<evidence type="ECO:0000256" key="10">
    <source>
        <dbReference type="RuleBase" id="RU361270"/>
    </source>
</evidence>
<proteinExistence type="inferred from homology"/>
<organism evidence="13">
    <name type="scientific">Pseudomonas tritici</name>
    <dbReference type="NCBI Taxonomy" id="2745518"/>
    <lineage>
        <taxon>Bacteria</taxon>
        <taxon>Pseudomonadati</taxon>
        <taxon>Pseudomonadota</taxon>
        <taxon>Gammaproteobacteria</taxon>
        <taxon>Pseudomonadales</taxon>
        <taxon>Pseudomonadaceae</taxon>
        <taxon>Pseudomonas</taxon>
    </lineage>
</organism>
<keyword evidence="8 10" id="KW-0378">Hydrolase</keyword>
<keyword evidence="7 10" id="KW-0659">Purine metabolism</keyword>
<comment type="similarity">
    <text evidence="3 10">Belongs to the transthyretin family. 5-hydroxyisourate hydrolase subfamily.</text>
</comment>
<evidence type="ECO:0000256" key="4">
    <source>
        <dbReference type="ARBA" id="ARBA00011881"/>
    </source>
</evidence>
<accession>A0A8I0CY33</accession>
<reference evidence="13" key="1">
    <citation type="journal article" date="2020" name="Microorganisms">
        <title>Reliable Identification of Environmental Pseudomonas Isolates Using the rpoD Gene.</title>
        <authorList>
            <consortium name="The Broad Institute Genome Sequencing Platform"/>
            <person name="Girard L."/>
            <person name="Lood C."/>
            <person name="Rokni-Zadeh H."/>
            <person name="van Noort V."/>
            <person name="Lavigne R."/>
            <person name="De Mot R."/>
        </authorList>
    </citation>
    <scope>NUCLEOTIDE SEQUENCE [LARGE SCALE GENOMIC DNA]</scope>
    <source>
        <strain evidence="13">SWRI145</strain>
    </source>
</reference>
<protein>
    <recommendedName>
        <fullName evidence="6 10">5-hydroxyisourate hydrolase</fullName>
        <shortName evidence="10">HIU hydrolase</shortName>
        <shortName evidence="10">HIUHase</shortName>
        <ecNumber evidence="5 10">3.5.2.17</ecNumber>
    </recommendedName>
</protein>
<dbReference type="SMART" id="SM00095">
    <property type="entry name" value="TR_THY"/>
    <property type="match status" value="1"/>
</dbReference>
<comment type="function">
    <text evidence="2">Catalyzes the hydrolysis of 5-hydroxyisourate (HIU) to 2-oxo-4-hydroxy-4-carboxy-5-ureidoimidazoline (OHCU).</text>
</comment>
<dbReference type="EC" id="3.5.2.17" evidence="5 10"/>
<evidence type="ECO:0000256" key="1">
    <source>
        <dbReference type="ARBA" id="ARBA00001043"/>
    </source>
</evidence>
<dbReference type="PANTHER" id="PTHR10395:SF7">
    <property type="entry name" value="5-HYDROXYISOURATE HYDROLASE"/>
    <property type="match status" value="1"/>
</dbReference>
<dbReference type="PANTHER" id="PTHR10395">
    <property type="entry name" value="URICASE AND TRANSTHYRETIN-RELATED"/>
    <property type="match status" value="1"/>
</dbReference>
<dbReference type="Pfam" id="PF00576">
    <property type="entry name" value="Transthyretin"/>
    <property type="match status" value="1"/>
</dbReference>
<name>A0A8I0CY33_9PSED</name>
<dbReference type="InterPro" id="IPR000895">
    <property type="entry name" value="Transthyretin/HIU_hydrolase"/>
</dbReference>
<dbReference type="NCBIfam" id="TIGR02962">
    <property type="entry name" value="hdxy_isourate"/>
    <property type="match status" value="1"/>
</dbReference>
<evidence type="ECO:0000256" key="9">
    <source>
        <dbReference type="PIRSR" id="PIRSR600895-51"/>
    </source>
</evidence>